<dbReference type="Gene3D" id="3.10.180.10">
    <property type="entry name" value="2,3-Dihydroxybiphenyl 1,2-Dioxygenase, domain 1"/>
    <property type="match status" value="1"/>
</dbReference>
<dbReference type="PANTHER" id="PTHR36503">
    <property type="entry name" value="BLR2520 PROTEIN"/>
    <property type="match status" value="1"/>
</dbReference>
<dbReference type="InterPro" id="IPR053863">
    <property type="entry name" value="Glyoxy/Ble-like_N"/>
</dbReference>
<keyword evidence="3" id="KW-1185">Reference proteome</keyword>
<reference evidence="2 3" key="1">
    <citation type="submission" date="2018-05" db="EMBL/GenBank/DDBJ databases">
        <title>Pedobacter paludis sp. nov., isolated from wetland soil.</title>
        <authorList>
            <person name="Zhang Y."/>
            <person name="Wang G."/>
        </authorList>
    </citation>
    <scope>NUCLEOTIDE SEQUENCE [LARGE SCALE GENOMIC DNA]</scope>
    <source>
        <strain evidence="2 3">KCTC22721</strain>
    </source>
</reference>
<dbReference type="EMBL" id="QGNZ01000001">
    <property type="protein sequence ID" value="PWS29147.1"/>
    <property type="molecule type" value="Genomic_DNA"/>
</dbReference>
<dbReference type="AlphaFoldDB" id="A0A317EST8"/>
<organism evidence="2 3">
    <name type="scientific">Pedobacter yonginense</name>
    <dbReference type="NCBI Taxonomy" id="651869"/>
    <lineage>
        <taxon>Bacteria</taxon>
        <taxon>Pseudomonadati</taxon>
        <taxon>Bacteroidota</taxon>
        <taxon>Sphingobacteriia</taxon>
        <taxon>Sphingobacteriales</taxon>
        <taxon>Sphingobacteriaceae</taxon>
        <taxon>Pedobacter</taxon>
    </lineage>
</organism>
<dbReference type="OrthoDB" id="9798430at2"/>
<gene>
    <name evidence="2" type="ORF">DHW03_04795</name>
</gene>
<dbReference type="GO" id="GO:0051213">
    <property type="term" value="F:dioxygenase activity"/>
    <property type="evidence" value="ECO:0007669"/>
    <property type="project" value="UniProtKB-KW"/>
</dbReference>
<feature type="domain" description="Glyoxalase/Bleomycin resistance-like N-terminal" evidence="1">
    <location>
        <begin position="3"/>
        <end position="33"/>
    </location>
</feature>
<sequence>MTKSLWINLPVKDVNKSKEFFTQLGFKLNLKFGSREDSACFMVGDDNFIVMLFEEPLFEGFIATKISDPKLGTEVLFSIDAESVEEVNEMAKKAVDAGGALYAEPGFKDGWMYGCGFVDLDGHRWNILYMDTTKMPLG</sequence>
<name>A0A317EST8_9SPHI</name>
<comment type="caution">
    <text evidence="2">The sequence shown here is derived from an EMBL/GenBank/DDBJ whole genome shotgun (WGS) entry which is preliminary data.</text>
</comment>
<dbReference type="InterPro" id="IPR029068">
    <property type="entry name" value="Glyas_Bleomycin-R_OHBP_Dase"/>
</dbReference>
<dbReference type="SUPFAM" id="SSF54593">
    <property type="entry name" value="Glyoxalase/Bleomycin resistance protein/Dihydroxybiphenyl dioxygenase"/>
    <property type="match status" value="1"/>
</dbReference>
<accession>A0A317EST8</accession>
<keyword evidence="2" id="KW-0560">Oxidoreductase</keyword>
<dbReference type="RefSeq" id="WP_109924576.1">
    <property type="nucleotide sequence ID" value="NZ_QGNZ01000001.1"/>
</dbReference>
<keyword evidence="2" id="KW-0223">Dioxygenase</keyword>
<dbReference type="Pfam" id="PF22677">
    <property type="entry name" value="Ble-like_N"/>
    <property type="match status" value="1"/>
</dbReference>
<evidence type="ECO:0000313" key="2">
    <source>
        <dbReference type="EMBL" id="PWS29147.1"/>
    </source>
</evidence>
<evidence type="ECO:0000259" key="1">
    <source>
        <dbReference type="Pfam" id="PF22677"/>
    </source>
</evidence>
<proteinExistence type="predicted"/>
<evidence type="ECO:0000313" key="3">
    <source>
        <dbReference type="Proteomes" id="UP000245379"/>
    </source>
</evidence>
<protein>
    <submittedName>
        <fullName evidence="2">Extradiol dioxygenase</fullName>
    </submittedName>
</protein>
<dbReference type="Proteomes" id="UP000245379">
    <property type="component" value="Unassembled WGS sequence"/>
</dbReference>
<dbReference type="PANTHER" id="PTHR36503:SF2">
    <property type="entry name" value="BLR2408 PROTEIN"/>
    <property type="match status" value="1"/>
</dbReference>